<gene>
    <name evidence="1" type="ORF">EI97DRAFT_471252</name>
</gene>
<name>A0A6A6J846_WESOR</name>
<organism evidence="1 2">
    <name type="scientific">Westerdykella ornata</name>
    <dbReference type="NCBI Taxonomy" id="318751"/>
    <lineage>
        <taxon>Eukaryota</taxon>
        <taxon>Fungi</taxon>
        <taxon>Dikarya</taxon>
        <taxon>Ascomycota</taxon>
        <taxon>Pezizomycotina</taxon>
        <taxon>Dothideomycetes</taxon>
        <taxon>Pleosporomycetidae</taxon>
        <taxon>Pleosporales</taxon>
        <taxon>Sporormiaceae</taxon>
        <taxon>Westerdykella</taxon>
    </lineage>
</organism>
<accession>A0A6A6J846</accession>
<dbReference type="OrthoDB" id="3783451at2759"/>
<protein>
    <submittedName>
        <fullName evidence="1">Uncharacterized protein</fullName>
    </submittedName>
</protein>
<proteinExistence type="predicted"/>
<dbReference type="AlphaFoldDB" id="A0A6A6J846"/>
<keyword evidence="2" id="KW-1185">Reference proteome</keyword>
<evidence type="ECO:0000313" key="1">
    <source>
        <dbReference type="EMBL" id="KAF2271379.1"/>
    </source>
</evidence>
<dbReference type="RefSeq" id="XP_033648918.1">
    <property type="nucleotide sequence ID" value="XM_033801825.1"/>
</dbReference>
<dbReference type="Proteomes" id="UP000800097">
    <property type="component" value="Unassembled WGS sequence"/>
</dbReference>
<evidence type="ECO:0000313" key="2">
    <source>
        <dbReference type="Proteomes" id="UP000800097"/>
    </source>
</evidence>
<reference evidence="1" key="1">
    <citation type="journal article" date="2020" name="Stud. Mycol.">
        <title>101 Dothideomycetes genomes: a test case for predicting lifestyles and emergence of pathogens.</title>
        <authorList>
            <person name="Haridas S."/>
            <person name="Albert R."/>
            <person name="Binder M."/>
            <person name="Bloem J."/>
            <person name="Labutti K."/>
            <person name="Salamov A."/>
            <person name="Andreopoulos B."/>
            <person name="Baker S."/>
            <person name="Barry K."/>
            <person name="Bills G."/>
            <person name="Bluhm B."/>
            <person name="Cannon C."/>
            <person name="Castanera R."/>
            <person name="Culley D."/>
            <person name="Daum C."/>
            <person name="Ezra D."/>
            <person name="Gonzalez J."/>
            <person name="Henrissat B."/>
            <person name="Kuo A."/>
            <person name="Liang C."/>
            <person name="Lipzen A."/>
            <person name="Lutzoni F."/>
            <person name="Magnuson J."/>
            <person name="Mondo S."/>
            <person name="Nolan M."/>
            <person name="Ohm R."/>
            <person name="Pangilinan J."/>
            <person name="Park H.-J."/>
            <person name="Ramirez L."/>
            <person name="Alfaro M."/>
            <person name="Sun H."/>
            <person name="Tritt A."/>
            <person name="Yoshinaga Y."/>
            <person name="Zwiers L.-H."/>
            <person name="Turgeon B."/>
            <person name="Goodwin S."/>
            <person name="Spatafora J."/>
            <person name="Crous P."/>
            <person name="Grigoriev I."/>
        </authorList>
    </citation>
    <scope>NUCLEOTIDE SEQUENCE</scope>
    <source>
        <strain evidence="1">CBS 379.55</strain>
    </source>
</reference>
<dbReference type="GeneID" id="54555000"/>
<dbReference type="EMBL" id="ML986545">
    <property type="protein sequence ID" value="KAF2271379.1"/>
    <property type="molecule type" value="Genomic_DNA"/>
</dbReference>
<sequence length="224" mass="25360">MASMAERIRMDLLYRLRWDLLADLHDIQIVVDTPNEGRPFVFNDSLAASVGESTGFGPTNHMPQERRIPLFDHSSAEEDLAVPGLSRIEVCSSECLDKYDLSYDQIPESDGYQPPPSLIIENKDGKSITLRQFVTQAHAYLNEHMDEINRALRATSIYGKQVDGATSLFFRRVWASGTDDNGIRLSVSLIPEGGWEDMDRFWAAPLNQARLRERSCGRCYRGFS</sequence>